<evidence type="ECO:0000256" key="16">
    <source>
        <dbReference type="SAM" id="Phobius"/>
    </source>
</evidence>
<evidence type="ECO:0000256" key="8">
    <source>
        <dbReference type="ARBA" id="ARBA00022840"/>
    </source>
</evidence>
<dbReference type="Pfam" id="PF01030">
    <property type="entry name" value="Recep_L_domain"/>
    <property type="match status" value="2"/>
</dbReference>
<evidence type="ECO:0000256" key="2">
    <source>
        <dbReference type="ARBA" id="ARBA00011902"/>
    </source>
</evidence>
<dbReference type="GO" id="GO:0043235">
    <property type="term" value="C:receptor complex"/>
    <property type="evidence" value="ECO:0007669"/>
    <property type="project" value="TreeGrafter"/>
</dbReference>
<dbReference type="FunFam" id="1.10.510.10:FF:000027">
    <property type="entry name" value="Receptor protein-tyrosine kinase"/>
    <property type="match status" value="1"/>
</dbReference>
<keyword evidence="4" id="KW-0808">Transferase</keyword>
<evidence type="ECO:0000256" key="4">
    <source>
        <dbReference type="ARBA" id="ARBA00022679"/>
    </source>
</evidence>
<dbReference type="GO" id="GO:0005524">
    <property type="term" value="F:ATP binding"/>
    <property type="evidence" value="ECO:0007669"/>
    <property type="project" value="UniProtKB-KW"/>
</dbReference>
<feature type="region of interest" description="Disordered" evidence="15">
    <location>
        <begin position="1265"/>
        <end position="1289"/>
    </location>
</feature>
<evidence type="ECO:0000256" key="11">
    <source>
        <dbReference type="ARBA" id="ARBA00023137"/>
    </source>
</evidence>
<dbReference type="Gene3D" id="2.10.220.10">
    <property type="entry name" value="Hormone Receptor, Insulin-like Growth Factor Receptor 1, Chain A, domain 2"/>
    <property type="match status" value="4"/>
</dbReference>
<dbReference type="InterPro" id="IPR001245">
    <property type="entry name" value="Ser-Thr/Tyr_kinase_cat_dom"/>
</dbReference>
<dbReference type="InterPro" id="IPR032778">
    <property type="entry name" value="GF_recep_IV"/>
</dbReference>
<evidence type="ECO:0000256" key="15">
    <source>
        <dbReference type="SAM" id="MobiDB-lite"/>
    </source>
</evidence>
<evidence type="ECO:0000256" key="3">
    <source>
        <dbReference type="ARBA" id="ARBA00022553"/>
    </source>
</evidence>
<dbReference type="EC" id="2.7.10.1" evidence="2"/>
<dbReference type="SMART" id="SM00219">
    <property type="entry name" value="TyrKc"/>
    <property type="match status" value="1"/>
</dbReference>
<dbReference type="PANTHER" id="PTHR24416">
    <property type="entry name" value="TYROSINE-PROTEIN KINASE RECEPTOR"/>
    <property type="match status" value="1"/>
</dbReference>
<dbReference type="GO" id="GO:0038127">
    <property type="term" value="P:ERBB signaling pathway"/>
    <property type="evidence" value="ECO:0007669"/>
    <property type="project" value="UniProtKB-ARBA"/>
</dbReference>
<keyword evidence="12 19" id="KW-0675">Receptor</keyword>
<dbReference type="SUPFAM" id="SSF52058">
    <property type="entry name" value="L domain-like"/>
    <property type="match status" value="2"/>
</dbReference>
<dbReference type="SUPFAM" id="SSF56112">
    <property type="entry name" value="Protein kinase-like (PK-like)"/>
    <property type="match status" value="1"/>
</dbReference>
<dbReference type="InterPro" id="IPR006212">
    <property type="entry name" value="Furin_repeat"/>
</dbReference>
<dbReference type="PRINTS" id="PR00109">
    <property type="entry name" value="TYRKINASE"/>
</dbReference>
<evidence type="ECO:0000259" key="18">
    <source>
        <dbReference type="PROSITE" id="PS50011"/>
    </source>
</evidence>
<evidence type="ECO:0000256" key="7">
    <source>
        <dbReference type="ARBA" id="ARBA00022777"/>
    </source>
</evidence>
<feature type="compositionally biased region" description="Polar residues" evidence="15">
    <location>
        <begin position="1417"/>
        <end position="1444"/>
    </location>
</feature>
<dbReference type="InterPro" id="IPR050122">
    <property type="entry name" value="RTK"/>
</dbReference>
<evidence type="ECO:0000256" key="14">
    <source>
        <dbReference type="ARBA" id="ARBA00051243"/>
    </source>
</evidence>
<feature type="region of interest" description="Disordered" evidence="15">
    <location>
        <begin position="1346"/>
        <end position="1479"/>
    </location>
</feature>
<comment type="catalytic activity">
    <reaction evidence="14">
        <text>L-tyrosyl-[protein] + ATP = O-phospho-L-tyrosyl-[protein] + ADP + H(+)</text>
        <dbReference type="Rhea" id="RHEA:10596"/>
        <dbReference type="Rhea" id="RHEA-COMP:10136"/>
        <dbReference type="Rhea" id="RHEA-COMP:20101"/>
        <dbReference type="ChEBI" id="CHEBI:15378"/>
        <dbReference type="ChEBI" id="CHEBI:30616"/>
        <dbReference type="ChEBI" id="CHEBI:46858"/>
        <dbReference type="ChEBI" id="CHEBI:61978"/>
        <dbReference type="ChEBI" id="CHEBI:456216"/>
        <dbReference type="EC" id="2.7.10.1"/>
    </reaction>
</comment>
<name>A0A1B1ACY5_SCHMD</name>
<sequence length="1479" mass="167679">MTHKTYLILFLFLIQFQINNATFEEEYPGTIICQNDNVQIESLHSSVEKLKILSIIRSKNCTHIQGSIYILGITKLESKERELNFDSIEEIDGHLIIEGNDLEKITFKNLRIIRGANSIKRNLIDKGHTDFSLVVSGNAHLVDLDFRSLRSINAHNVIFDSNPKMKYLPHSIKWNELFTDPKAQILFSPTVTKDLILRDKCSDQCKLWANFTQVFCWGPSANQCQQQTLCGSKYSSECTTCRYINGEEQGCCNDQCLGGCNGGGASKCTACKNMLNEKKCVELCRGPYSGGIGGTITNKEFRYHAGFFCSKQCPAMMLPENTGCVHKCSEGYFKNKSNHCIKCYGNMCTNDHLPCNLFKIAGHTDGANDFYLRAQDLVQLKNCKKILGYIVLTEDSFVKHNITVEMLYENLNKLQELEGGFSYFKDNHLKNLTFLRNLLRFRAAYLHSDIPNLPSYHKFAISETELEFLGLKSLKEINGPFRFFKNQKLCYMNIPVNELFKNVKNFYYIPSNCTDKICHKDCSEKGCWGPGNKLCYECRKYDAAGTCVSDCSQKKGFYNPINSSLLSNQKCLRCHPECLNTCVGPNPNQCIKGCKNKRENGTCVASCSKNFYPPLNDSKACLPCHPNCSEYNSTICTGPSSVPGIGGCNKCERILLSRKADIVSCVKTCHEGTYAFPNDRPDISRFYPVTGFTCLPCPELCSKCKGKSPKNDECEVCKGVWHKNTCRLRCPRDESYGTKIIDSISYCKTCHSSCKGCYGSTIFNCTRCKNKKIYLDKKKFYCNDTCPPLKSVEEIEKGSGDIVCLSLWESKAKLEETKRTHITVGVVVTMLILVIIVIVTIVVYLKRKAIAERIETELKARYSNLTEPNSKDEDLLSKPPNMGRLMIVSKEDLIFEDESKPLGFGAFGYVYKGKWKIPKNEETLLKKASGDFYLPVAIKVIKNMGNEEIESVMQEAKMMASVSHMHCLRFIGVCLSYEKPCLISAYVKEGSLDKFLIRNKNKITSLIMLSWSEQIADGMLYLTKRNIIHRDLAARNVLVSRLECVQITDFGLSKMLESTKDKEIIIKTGKVPIRWLAIETLTDGKYSHETDVWAYGVTLWEIFTFGKVPYEDQATHDIFDFVLKGGRLSQPDICSLDVYIIMVNCWLESPNLRPDFQNLMQTFTDYCKNPGRYLSIQGDPYEIPSPHSIEMTNFNNHYGEDQFNFPSMTAETMLPLLNGRDSIDRDVKDFTDNNEIDESLLSSTDKEPLPTRSMNRTSNIFKLFQDNKQSQNPQNLNTRNNNTNNNNTPRLVSLASQEEPTFRNQPLITDDDPRYVADPTEKSIKMRQQLPLQSQFLQETPRFHSNISRENHTPFNNVSASQSPQISQISDDYLEPNAPGSKNTSLVDTGDPEGYLEPINPSNKSSLLNQDDYVVPSLTNTPRESMLNSKPPRNSNAFKQSKQYISMDDGNPHFSNSIDDDDGYLEPEPKSRLLNSSNR</sequence>
<dbReference type="Gene3D" id="3.80.20.20">
    <property type="entry name" value="Receptor L-domain"/>
    <property type="match status" value="2"/>
</dbReference>
<comment type="subcellular location">
    <subcellularLocation>
        <location evidence="1">Membrane</location>
        <topology evidence="1">Single-pass type I membrane protein</topology>
    </subcellularLocation>
</comment>
<dbReference type="GO" id="GO:0009925">
    <property type="term" value="C:basal plasma membrane"/>
    <property type="evidence" value="ECO:0007669"/>
    <property type="project" value="TreeGrafter"/>
</dbReference>
<dbReference type="InterPro" id="IPR008266">
    <property type="entry name" value="Tyr_kinase_AS"/>
</dbReference>
<dbReference type="SMART" id="SM00261">
    <property type="entry name" value="FU"/>
    <property type="match status" value="6"/>
</dbReference>
<dbReference type="InterPro" id="IPR000719">
    <property type="entry name" value="Prot_kinase_dom"/>
</dbReference>
<dbReference type="InterPro" id="IPR036941">
    <property type="entry name" value="Rcpt_L-dom_sf"/>
</dbReference>
<dbReference type="Pfam" id="PF07714">
    <property type="entry name" value="PK_Tyr_Ser-Thr"/>
    <property type="match status" value="1"/>
</dbReference>
<dbReference type="EMBL" id="KU850499">
    <property type="protein sequence ID" value="ANP44416.1"/>
    <property type="molecule type" value="mRNA"/>
</dbReference>
<feature type="chain" id="PRO_5008518600" description="receptor protein-tyrosine kinase" evidence="17">
    <location>
        <begin position="22"/>
        <end position="1479"/>
    </location>
</feature>
<feature type="compositionally biased region" description="Low complexity" evidence="15">
    <location>
        <begin position="1271"/>
        <end position="1289"/>
    </location>
</feature>
<proteinExistence type="evidence at transcript level"/>
<dbReference type="PANTHER" id="PTHR24416:SF566">
    <property type="entry name" value="EPIDERMAL GROWTH FACTOR RECEPTOR"/>
    <property type="match status" value="1"/>
</dbReference>
<dbReference type="InterPro" id="IPR020635">
    <property type="entry name" value="Tyr_kinase_cat_dom"/>
</dbReference>
<dbReference type="CDD" id="cd00064">
    <property type="entry name" value="FU"/>
    <property type="match status" value="5"/>
</dbReference>
<evidence type="ECO:0000256" key="5">
    <source>
        <dbReference type="ARBA" id="ARBA00022692"/>
    </source>
</evidence>
<dbReference type="PROSITE" id="PS50011">
    <property type="entry name" value="PROTEIN_KINASE_DOM"/>
    <property type="match status" value="1"/>
</dbReference>
<dbReference type="GO" id="GO:0043066">
    <property type="term" value="P:negative regulation of apoptotic process"/>
    <property type="evidence" value="ECO:0007669"/>
    <property type="project" value="TreeGrafter"/>
</dbReference>
<evidence type="ECO:0000256" key="13">
    <source>
        <dbReference type="ARBA" id="ARBA00023180"/>
    </source>
</evidence>
<dbReference type="OrthoDB" id="6219513at2759"/>
<feature type="compositionally biased region" description="Low complexity" evidence="15">
    <location>
        <begin position="1359"/>
        <end position="1370"/>
    </location>
</feature>
<keyword evidence="13" id="KW-0325">Glycoprotein</keyword>
<dbReference type="Pfam" id="PF00757">
    <property type="entry name" value="Furin-like"/>
    <property type="match status" value="1"/>
</dbReference>
<accession>A0A1B1ACY5</accession>
<evidence type="ECO:0000256" key="6">
    <source>
        <dbReference type="ARBA" id="ARBA00022741"/>
    </source>
</evidence>
<dbReference type="GO" id="GO:0004714">
    <property type="term" value="F:transmembrane receptor protein tyrosine kinase activity"/>
    <property type="evidence" value="ECO:0007669"/>
    <property type="project" value="UniProtKB-EC"/>
</dbReference>
<keyword evidence="11" id="KW-0829">Tyrosine-protein kinase</keyword>
<feature type="signal peptide" evidence="17">
    <location>
        <begin position="1"/>
        <end position="21"/>
    </location>
</feature>
<dbReference type="GO" id="GO:0008284">
    <property type="term" value="P:positive regulation of cell population proliferation"/>
    <property type="evidence" value="ECO:0007669"/>
    <property type="project" value="TreeGrafter"/>
</dbReference>
<evidence type="ECO:0000256" key="9">
    <source>
        <dbReference type="ARBA" id="ARBA00022989"/>
    </source>
</evidence>
<keyword evidence="10 16" id="KW-0472">Membrane</keyword>
<dbReference type="SUPFAM" id="SSF57184">
    <property type="entry name" value="Growth factor receptor domain"/>
    <property type="match status" value="3"/>
</dbReference>
<keyword evidence="3" id="KW-0597">Phosphoprotein</keyword>
<organism evidence="19">
    <name type="scientific">Schmidtea mediterranea</name>
    <name type="common">Freshwater planarian flatworm</name>
    <dbReference type="NCBI Taxonomy" id="79327"/>
    <lineage>
        <taxon>Eukaryota</taxon>
        <taxon>Metazoa</taxon>
        <taxon>Spiralia</taxon>
        <taxon>Lophotrochozoa</taxon>
        <taxon>Platyhelminthes</taxon>
        <taxon>Rhabditophora</taxon>
        <taxon>Seriata</taxon>
        <taxon>Tricladida</taxon>
        <taxon>Continenticola</taxon>
        <taxon>Geoplanoidea</taxon>
        <taxon>Dugesiidae</taxon>
        <taxon>Schmidtea</taxon>
    </lineage>
</organism>
<dbReference type="InterPro" id="IPR000494">
    <property type="entry name" value="Rcpt_L-dom"/>
</dbReference>
<evidence type="ECO:0000256" key="17">
    <source>
        <dbReference type="SAM" id="SignalP"/>
    </source>
</evidence>
<dbReference type="InterPro" id="IPR009030">
    <property type="entry name" value="Growth_fac_rcpt_cys_sf"/>
</dbReference>
<evidence type="ECO:0000256" key="12">
    <source>
        <dbReference type="ARBA" id="ARBA00023170"/>
    </source>
</evidence>
<dbReference type="Pfam" id="PF14843">
    <property type="entry name" value="GF_recep_IV"/>
    <property type="match status" value="1"/>
</dbReference>
<evidence type="ECO:0000256" key="1">
    <source>
        <dbReference type="ARBA" id="ARBA00004479"/>
    </source>
</evidence>
<feature type="transmembrane region" description="Helical" evidence="16">
    <location>
        <begin position="822"/>
        <end position="845"/>
    </location>
</feature>
<dbReference type="InterPro" id="IPR011009">
    <property type="entry name" value="Kinase-like_dom_sf"/>
</dbReference>
<feature type="domain" description="Protein kinase" evidence="18">
    <location>
        <begin position="896"/>
        <end position="1164"/>
    </location>
</feature>
<evidence type="ECO:0000313" key="19">
    <source>
        <dbReference type="EMBL" id="ANP44416.1"/>
    </source>
</evidence>
<keyword evidence="9 16" id="KW-1133">Transmembrane helix</keyword>
<reference evidence="19" key="1">
    <citation type="journal article" date="2016" name="Sci. Rep.">
        <title>Evolution of the EGFR pathway in Metazoa and its diversification in the planarian Schmidtea mediterranea.</title>
        <authorList>
            <person name="Barberan S."/>
            <person name="Martin-Duran J.M."/>
            <person name="Cebria F."/>
        </authorList>
    </citation>
    <scope>NUCLEOTIDE SEQUENCE</scope>
</reference>
<dbReference type="GO" id="GO:0022008">
    <property type="term" value="P:neurogenesis"/>
    <property type="evidence" value="ECO:0007669"/>
    <property type="project" value="TreeGrafter"/>
</dbReference>
<protein>
    <recommendedName>
        <fullName evidence="2">receptor protein-tyrosine kinase</fullName>
        <ecNumber evidence="2">2.7.10.1</ecNumber>
    </recommendedName>
</protein>
<evidence type="ECO:0000256" key="10">
    <source>
        <dbReference type="ARBA" id="ARBA00023136"/>
    </source>
</evidence>
<feature type="compositionally biased region" description="Polar residues" evidence="15">
    <location>
        <begin position="1400"/>
        <end position="1409"/>
    </location>
</feature>
<keyword evidence="8" id="KW-0067">ATP-binding</keyword>
<dbReference type="InterPro" id="IPR006211">
    <property type="entry name" value="Furin-like_Cys-rich_dom"/>
</dbReference>
<keyword evidence="17" id="KW-0732">Signal</keyword>
<keyword evidence="6" id="KW-0547">Nucleotide-binding</keyword>
<keyword evidence="7" id="KW-0418">Kinase</keyword>
<keyword evidence="5 16" id="KW-0812">Transmembrane</keyword>
<dbReference type="PROSITE" id="PS00109">
    <property type="entry name" value="PROTEIN_KINASE_TYR"/>
    <property type="match status" value="1"/>
</dbReference>
<dbReference type="Gene3D" id="1.10.510.10">
    <property type="entry name" value="Transferase(Phosphotransferase) domain 1"/>
    <property type="match status" value="1"/>
</dbReference>